<dbReference type="EMBL" id="CAJEWD010000008">
    <property type="protein sequence ID" value="CAD2080783.1"/>
    <property type="molecule type" value="Genomic_DNA"/>
</dbReference>
<dbReference type="GO" id="GO:0003755">
    <property type="term" value="F:peptidyl-prolyl cis-trans isomerase activity"/>
    <property type="evidence" value="ECO:0007669"/>
    <property type="project" value="UniProtKB-KW"/>
</dbReference>
<comment type="caution">
    <text evidence="7">The sequence shown here is derived from an EMBL/GenBank/DDBJ whole genome shotgun (WGS) entry which is preliminary data.</text>
</comment>
<dbReference type="PANTHER" id="PTHR47245:SF1">
    <property type="entry name" value="FOLDASE PROTEIN PRSA"/>
    <property type="match status" value="1"/>
</dbReference>
<dbReference type="Gene3D" id="1.10.4030.10">
    <property type="entry name" value="Porin chaperone SurA, peptide-binding domain"/>
    <property type="match status" value="1"/>
</dbReference>
<evidence type="ECO:0000256" key="6">
    <source>
        <dbReference type="SAM" id="MobiDB-lite"/>
    </source>
</evidence>
<evidence type="ECO:0000256" key="3">
    <source>
        <dbReference type="ARBA" id="ARBA00022729"/>
    </source>
</evidence>
<keyword evidence="5 7" id="KW-0413">Isomerase</keyword>
<proteinExistence type="predicted"/>
<evidence type="ECO:0000313" key="7">
    <source>
        <dbReference type="EMBL" id="CAD2080783.1"/>
    </source>
</evidence>
<gene>
    <name evidence="7" type="ORF">JEODO184_02018</name>
</gene>
<protein>
    <recommendedName>
        <fullName evidence="2">peptidylprolyl isomerase</fullName>
        <ecNumber evidence="2">5.2.1.8</ecNumber>
    </recommendedName>
</protein>
<evidence type="ECO:0000256" key="2">
    <source>
        <dbReference type="ARBA" id="ARBA00013194"/>
    </source>
</evidence>
<feature type="region of interest" description="Disordered" evidence="6">
    <location>
        <begin position="24"/>
        <end position="64"/>
    </location>
</feature>
<dbReference type="SUPFAM" id="SSF109998">
    <property type="entry name" value="Triger factor/SurA peptide-binding domain-like"/>
    <property type="match status" value="1"/>
</dbReference>
<sequence length="259" mass="28922">MKKWLSSLTIIGTLIFLGACNNDEAAEEDTSKEENTEEVAKQEEGAAAEGQEQAEAPEPDLEGIPDVVAEVNGTEIDKASFEEAYQAQFQQAAMMSQMSGEELNQDDLKKQVADGLVNQELLIQEADNRELGANDDEKNEMITELTESNGMESEDDLYAAFEEQGMDKDQVMEQVELQIKVDKLIAEETGEVKPSEDELQELYDQQVKQLEQMETEEEPPSFDEMKPQLEEQVVAQKEGEAAQGLVEKLKEDAEVEVHV</sequence>
<evidence type="ECO:0000313" key="8">
    <source>
        <dbReference type="Proteomes" id="UP000589351"/>
    </source>
</evidence>
<evidence type="ECO:0000256" key="1">
    <source>
        <dbReference type="ARBA" id="ARBA00000971"/>
    </source>
</evidence>
<accession>A0A6V7RQH3</accession>
<comment type="catalytic activity">
    <reaction evidence="1">
        <text>[protein]-peptidylproline (omega=180) = [protein]-peptidylproline (omega=0)</text>
        <dbReference type="Rhea" id="RHEA:16237"/>
        <dbReference type="Rhea" id="RHEA-COMP:10747"/>
        <dbReference type="Rhea" id="RHEA-COMP:10748"/>
        <dbReference type="ChEBI" id="CHEBI:83833"/>
        <dbReference type="ChEBI" id="CHEBI:83834"/>
        <dbReference type="EC" id="5.2.1.8"/>
    </reaction>
</comment>
<reference evidence="7 8" key="1">
    <citation type="submission" date="2020-07" db="EMBL/GenBank/DDBJ databases">
        <authorList>
            <person name="Criscuolo A."/>
        </authorList>
    </citation>
    <scope>NUCLEOTIDE SEQUENCE [LARGE SCALE GENOMIC DNA]</scope>
    <source>
        <strain evidence="7">CIP111649</strain>
    </source>
</reference>
<evidence type="ECO:0000256" key="5">
    <source>
        <dbReference type="ARBA" id="ARBA00023235"/>
    </source>
</evidence>
<organism evidence="7 8">
    <name type="scientific">Jeotgalicoccus meleagridis</name>
    <dbReference type="NCBI Taxonomy" id="2759181"/>
    <lineage>
        <taxon>Bacteria</taxon>
        <taxon>Bacillati</taxon>
        <taxon>Bacillota</taxon>
        <taxon>Bacilli</taxon>
        <taxon>Bacillales</taxon>
        <taxon>Staphylococcaceae</taxon>
        <taxon>Jeotgalicoccus</taxon>
    </lineage>
</organism>
<dbReference type="Pfam" id="PF13624">
    <property type="entry name" value="SurA_N_3"/>
    <property type="match status" value="1"/>
</dbReference>
<keyword evidence="8" id="KW-1185">Reference proteome</keyword>
<dbReference type="AlphaFoldDB" id="A0A6V7RQH3"/>
<name>A0A6V7RQH3_9STAP</name>
<evidence type="ECO:0000256" key="4">
    <source>
        <dbReference type="ARBA" id="ARBA00023110"/>
    </source>
</evidence>
<feature type="compositionally biased region" description="Low complexity" evidence="6">
    <location>
        <begin position="45"/>
        <end position="54"/>
    </location>
</feature>
<dbReference type="InterPro" id="IPR027304">
    <property type="entry name" value="Trigger_fact/SurA_dom_sf"/>
</dbReference>
<dbReference type="Proteomes" id="UP000589351">
    <property type="component" value="Unassembled WGS sequence"/>
</dbReference>
<dbReference type="RefSeq" id="WP_185126512.1">
    <property type="nucleotide sequence ID" value="NZ_CAJEWD010000008.1"/>
</dbReference>
<keyword evidence="3" id="KW-0732">Signal</keyword>
<feature type="compositionally biased region" description="Basic and acidic residues" evidence="6">
    <location>
        <begin position="32"/>
        <end position="44"/>
    </location>
</feature>
<dbReference type="PROSITE" id="PS51257">
    <property type="entry name" value="PROKAR_LIPOPROTEIN"/>
    <property type="match status" value="1"/>
</dbReference>
<keyword evidence="4" id="KW-0697">Rotamase</keyword>
<dbReference type="EC" id="5.2.1.8" evidence="2"/>
<dbReference type="InterPro" id="IPR050245">
    <property type="entry name" value="PrsA_foldase"/>
</dbReference>
<dbReference type="PANTHER" id="PTHR47245">
    <property type="entry name" value="PEPTIDYLPROLYL ISOMERASE"/>
    <property type="match status" value="1"/>
</dbReference>